<name>A0A6C0JT67_9ZZZZ</name>
<reference evidence="2" key="1">
    <citation type="journal article" date="2020" name="Nature">
        <title>Giant virus diversity and host interactions through global metagenomics.</title>
        <authorList>
            <person name="Schulz F."/>
            <person name="Roux S."/>
            <person name="Paez-Espino D."/>
            <person name="Jungbluth S."/>
            <person name="Walsh D.A."/>
            <person name="Denef V.J."/>
            <person name="McMahon K.D."/>
            <person name="Konstantinidis K.T."/>
            <person name="Eloe-Fadrosh E.A."/>
            <person name="Kyrpides N.C."/>
            <person name="Woyke T."/>
        </authorList>
    </citation>
    <scope>NUCLEOTIDE SEQUENCE</scope>
    <source>
        <strain evidence="2">GVMAG-S-1062768-28</strain>
    </source>
</reference>
<dbReference type="InterPro" id="IPR000488">
    <property type="entry name" value="Death_dom"/>
</dbReference>
<feature type="domain" description="Death" evidence="1">
    <location>
        <begin position="14"/>
        <end position="81"/>
    </location>
</feature>
<evidence type="ECO:0000259" key="1">
    <source>
        <dbReference type="Pfam" id="PF00531"/>
    </source>
</evidence>
<dbReference type="AlphaFoldDB" id="A0A6C0JT67"/>
<evidence type="ECO:0000313" key="2">
    <source>
        <dbReference type="EMBL" id="QHU07996.1"/>
    </source>
</evidence>
<protein>
    <recommendedName>
        <fullName evidence="1">Death domain-containing protein</fullName>
    </recommendedName>
</protein>
<dbReference type="EMBL" id="MN740694">
    <property type="protein sequence ID" value="QHU07996.1"/>
    <property type="molecule type" value="Genomic_DNA"/>
</dbReference>
<sequence length="415" mass="46336">MNTFIDNAKNMQVLESSYLLDHEYKELGYALGVNPNNILRYQKQDDRVYRLFRDWARQIRTMDDLVAVFTGLGHYSVLQKLGISSNVGLSSNVPSSKTIANLSPAERGMIAQEIGLDWKELADLSEIGSSRIQNTLHGGATPIDGSRALVQHMYNTCFPIDTLVSTLKRMQNNRVASKIASLSGDPNITSLSIPPAMCPMMNSPNADFDGDELNMYINTGNPFMIKETKQTMSSFVSEAGPYYVKLCVAMNEKGNWKDLARNYGVLNNPGAAKLVTDLSAKWEQRLNNPSDVVFKLLCASIGGKDLDEFEQDLRRLDNSAIVQILDDWNTFRHAKKTKAQDENTSVYTANVALRKFLLDNKISKINNVDEHLARLTSPSIGVTEPDHLNMLTFDDFCKAGFSIIESRTMVKAITK</sequence>
<proteinExistence type="predicted"/>
<dbReference type="Pfam" id="PF00531">
    <property type="entry name" value="Death"/>
    <property type="match status" value="1"/>
</dbReference>
<organism evidence="2">
    <name type="scientific">viral metagenome</name>
    <dbReference type="NCBI Taxonomy" id="1070528"/>
    <lineage>
        <taxon>unclassified sequences</taxon>
        <taxon>metagenomes</taxon>
        <taxon>organismal metagenomes</taxon>
    </lineage>
</organism>
<accession>A0A6C0JT67</accession>
<dbReference type="GO" id="GO:0007165">
    <property type="term" value="P:signal transduction"/>
    <property type="evidence" value="ECO:0007669"/>
    <property type="project" value="InterPro"/>
</dbReference>